<evidence type="ECO:0000313" key="2">
    <source>
        <dbReference type="EMBL" id="KAJ5355552.1"/>
    </source>
</evidence>
<reference evidence="2" key="2">
    <citation type="journal article" date="2023" name="IMA Fungus">
        <title>Comparative genomic study of the Penicillium genus elucidates a diverse pangenome and 15 lateral gene transfer events.</title>
        <authorList>
            <person name="Petersen C."/>
            <person name="Sorensen T."/>
            <person name="Nielsen M.R."/>
            <person name="Sondergaard T.E."/>
            <person name="Sorensen J.L."/>
            <person name="Fitzpatrick D.A."/>
            <person name="Frisvad J.C."/>
            <person name="Nielsen K.L."/>
        </authorList>
    </citation>
    <scope>NUCLEOTIDE SEQUENCE</scope>
    <source>
        <strain evidence="2">IBT 29864</strain>
    </source>
</reference>
<evidence type="ECO:0000256" key="1">
    <source>
        <dbReference type="SAM" id="MobiDB-lite"/>
    </source>
</evidence>
<dbReference type="GeneID" id="81444856"/>
<feature type="compositionally biased region" description="Low complexity" evidence="1">
    <location>
        <begin position="214"/>
        <end position="234"/>
    </location>
</feature>
<evidence type="ECO:0000313" key="3">
    <source>
        <dbReference type="Proteomes" id="UP001147782"/>
    </source>
</evidence>
<accession>A0A9W9R8E6</accession>
<dbReference type="Proteomes" id="UP001147782">
    <property type="component" value="Unassembled WGS sequence"/>
</dbReference>
<dbReference type="AlphaFoldDB" id="A0A9W9R8E6"/>
<dbReference type="EMBL" id="JAPZBS010000010">
    <property type="protein sequence ID" value="KAJ5355552.1"/>
    <property type="molecule type" value="Genomic_DNA"/>
</dbReference>
<comment type="caution">
    <text evidence="2">The sequence shown here is derived from an EMBL/GenBank/DDBJ whole genome shotgun (WGS) entry which is preliminary data.</text>
</comment>
<reference evidence="2" key="1">
    <citation type="submission" date="2022-11" db="EMBL/GenBank/DDBJ databases">
        <authorList>
            <person name="Petersen C."/>
        </authorList>
    </citation>
    <scope>NUCLEOTIDE SEQUENCE</scope>
    <source>
        <strain evidence="2">IBT 29864</strain>
    </source>
</reference>
<name>A0A9W9R8E6_9EURO</name>
<gene>
    <name evidence="2" type="ORF">N7496_012764</name>
</gene>
<proteinExistence type="predicted"/>
<organism evidence="2 3">
    <name type="scientific">Penicillium cataractarum</name>
    <dbReference type="NCBI Taxonomy" id="2100454"/>
    <lineage>
        <taxon>Eukaryota</taxon>
        <taxon>Fungi</taxon>
        <taxon>Dikarya</taxon>
        <taxon>Ascomycota</taxon>
        <taxon>Pezizomycotina</taxon>
        <taxon>Eurotiomycetes</taxon>
        <taxon>Eurotiomycetidae</taxon>
        <taxon>Eurotiales</taxon>
        <taxon>Aspergillaceae</taxon>
        <taxon>Penicillium</taxon>
    </lineage>
</organism>
<feature type="region of interest" description="Disordered" evidence="1">
    <location>
        <begin position="205"/>
        <end position="234"/>
    </location>
</feature>
<sequence>MLIQWKGLHPALHPSPHPHIRQVETSPLYLWNRQIGIYSFPWAHRYRPKTAINGLTTFTLIISGGPIISPSATLGTIAPTGAVSQSSISHVSVGLVGLSRIINSWVEHPYAAEATGVIHAIENIRPDIEGLLNKLKPDPSSSCCKSTRRKRIKRDLSGGSAFSPLFDLLDSTLCSVNDITKNDKNNIVNDVKSNLEDLQNEIETLAQETDPDNQSTQSSSRPPSERSTSTSSCAAPATVSDCSVICNAATIPISTVSCSTTCYSTFSECSATGRTTSSNVEACTKLCGWGNVADGEDFPMFYPLGTSGIAAPGGFLGSSRNKCQLLEPLEDNNQVDIKSLHRAQPVRAIRSILQDAGYSPDREYLAISIVGPKDDPIADFINTVSVSQGVFLANANNRGDPPVPWQFSTSFWRREIDNEDTQSILLDAFTNVDVNSVQTWYPSDTNQHPKPFWALLGSPNGNGIQHFLTHNKVALKGKGIRSISAVIGNSGYFTMWATSG</sequence>
<dbReference type="RefSeq" id="XP_056549575.1">
    <property type="nucleotide sequence ID" value="XM_056705677.1"/>
</dbReference>
<keyword evidence="3" id="KW-1185">Reference proteome</keyword>
<protein>
    <submittedName>
        <fullName evidence="2">Uncharacterized protein</fullName>
    </submittedName>
</protein>
<dbReference type="OrthoDB" id="4525925at2759"/>